<dbReference type="AlphaFoldDB" id="A0A1F5K404"/>
<dbReference type="InterPro" id="IPR005000">
    <property type="entry name" value="Aldolase/citrate-lyase_domain"/>
</dbReference>
<dbReference type="InterPro" id="IPR040442">
    <property type="entry name" value="Pyrv_kinase-like_dom_sf"/>
</dbReference>
<keyword evidence="2" id="KW-0479">Metal-binding</keyword>
<dbReference type="SUPFAM" id="SSF51621">
    <property type="entry name" value="Phosphoenolpyruvate/pyruvate domain"/>
    <property type="match status" value="1"/>
</dbReference>
<evidence type="ECO:0000256" key="1">
    <source>
        <dbReference type="ARBA" id="ARBA00005568"/>
    </source>
</evidence>
<reference evidence="5 6" key="1">
    <citation type="journal article" date="2016" name="Nat. Commun.">
        <title>Thousands of microbial genomes shed light on interconnected biogeochemical processes in an aquifer system.</title>
        <authorList>
            <person name="Anantharaman K."/>
            <person name="Brown C.T."/>
            <person name="Hug L.A."/>
            <person name="Sharon I."/>
            <person name="Castelle C.J."/>
            <person name="Probst A.J."/>
            <person name="Thomas B.C."/>
            <person name="Singh A."/>
            <person name="Wilkins M.J."/>
            <person name="Karaoz U."/>
            <person name="Brodie E.L."/>
            <person name="Williams K.H."/>
            <person name="Hubbard S.S."/>
            <person name="Banfield J.F."/>
        </authorList>
    </citation>
    <scope>NUCLEOTIDE SEQUENCE [LARGE SCALE GENOMIC DNA]</scope>
</reference>
<dbReference type="Pfam" id="PF03328">
    <property type="entry name" value="HpcH_HpaI"/>
    <property type="match status" value="1"/>
</dbReference>
<dbReference type="PANTHER" id="PTHR30502:SF0">
    <property type="entry name" value="PHOSPHOENOLPYRUVATE CARBOXYLASE FAMILY PROTEIN"/>
    <property type="match status" value="1"/>
</dbReference>
<comment type="caution">
    <text evidence="5">The sequence shown here is derived from an EMBL/GenBank/DDBJ whole genome shotgun (WGS) entry which is preliminary data.</text>
</comment>
<accession>A0A1F5K404</accession>
<evidence type="ECO:0000256" key="3">
    <source>
        <dbReference type="ARBA" id="ARBA00023239"/>
    </source>
</evidence>
<sequence>MQDNSLKEKMTRGKSIIGTWCEIPSPELVNVIAKAGLDFVIIDMEHGSMDFTTASRMVIAAEVEGCFSIVRVPKNNASDILRSLEIAPSGIIVSHIESESDRVKAVNNMKFPPIGNRSLNPYTRAGGYQKKPDYTEKQNKNVLLSLLIESKKGVDMIEEIIDDKNVDIIYIGVYDLSLALGVNGNTESPLVVETLKQLVKIIKSKKKIAGAMFHNRRELKFFKKIGVQFLCYKVDSAIIFDEFNKMINFANL</sequence>
<comment type="similarity">
    <text evidence="1">Belongs to the HpcH/HpaI aldolase family.</text>
</comment>
<protein>
    <recommendedName>
        <fullName evidence="4">HpcH/HpaI aldolase/citrate lyase domain-containing protein</fullName>
    </recommendedName>
</protein>
<dbReference type="InterPro" id="IPR015813">
    <property type="entry name" value="Pyrv/PenolPyrv_kinase-like_dom"/>
</dbReference>
<dbReference type="PANTHER" id="PTHR30502">
    <property type="entry name" value="2-KETO-3-DEOXY-L-RHAMNONATE ALDOLASE"/>
    <property type="match status" value="1"/>
</dbReference>
<gene>
    <name evidence="5" type="ORF">A3E66_04990</name>
</gene>
<dbReference type="Proteomes" id="UP000179051">
    <property type="component" value="Unassembled WGS sequence"/>
</dbReference>
<evidence type="ECO:0000256" key="2">
    <source>
        <dbReference type="ARBA" id="ARBA00022723"/>
    </source>
</evidence>
<dbReference type="InterPro" id="IPR050251">
    <property type="entry name" value="HpcH-HpaI_aldolase"/>
</dbReference>
<dbReference type="GO" id="GO:0005737">
    <property type="term" value="C:cytoplasm"/>
    <property type="evidence" value="ECO:0007669"/>
    <property type="project" value="TreeGrafter"/>
</dbReference>
<evidence type="ECO:0000313" key="5">
    <source>
        <dbReference type="EMBL" id="OGE35703.1"/>
    </source>
</evidence>
<keyword evidence="3" id="KW-0456">Lyase</keyword>
<feature type="domain" description="HpcH/HpaI aldolase/citrate lyase" evidence="4">
    <location>
        <begin position="18"/>
        <end position="213"/>
    </location>
</feature>
<dbReference type="EMBL" id="MFDF01000009">
    <property type="protein sequence ID" value="OGE35703.1"/>
    <property type="molecule type" value="Genomic_DNA"/>
</dbReference>
<dbReference type="Gene3D" id="3.20.20.60">
    <property type="entry name" value="Phosphoenolpyruvate-binding domains"/>
    <property type="match status" value="1"/>
</dbReference>
<name>A0A1F5K404_9BACT</name>
<evidence type="ECO:0000259" key="4">
    <source>
        <dbReference type="Pfam" id="PF03328"/>
    </source>
</evidence>
<dbReference type="GO" id="GO:0016832">
    <property type="term" value="F:aldehyde-lyase activity"/>
    <property type="evidence" value="ECO:0007669"/>
    <property type="project" value="TreeGrafter"/>
</dbReference>
<dbReference type="GO" id="GO:0046872">
    <property type="term" value="F:metal ion binding"/>
    <property type="evidence" value="ECO:0007669"/>
    <property type="project" value="UniProtKB-KW"/>
</dbReference>
<evidence type="ECO:0000313" key="6">
    <source>
        <dbReference type="Proteomes" id="UP000179051"/>
    </source>
</evidence>
<proteinExistence type="inferred from homology"/>
<organism evidence="5 6">
    <name type="scientific">Candidatus Daviesbacteria bacterium RIFCSPHIGHO2_12_FULL_37_16</name>
    <dbReference type="NCBI Taxonomy" id="1797778"/>
    <lineage>
        <taxon>Bacteria</taxon>
        <taxon>Candidatus Daviesiibacteriota</taxon>
    </lineage>
</organism>